<gene>
    <name evidence="2" type="ORF">Voc01_009310</name>
</gene>
<comment type="caution">
    <text evidence="2">The sequence shown here is derived from an EMBL/GenBank/DDBJ whole genome shotgun (WGS) entry which is preliminary data.</text>
</comment>
<keyword evidence="3" id="KW-1185">Reference proteome</keyword>
<accession>A0A8J3ZLD1</accession>
<dbReference type="Gene3D" id="3.40.50.1820">
    <property type="entry name" value="alpha/beta hydrolase"/>
    <property type="match status" value="1"/>
</dbReference>
<dbReference type="InterPro" id="IPR000073">
    <property type="entry name" value="AB_hydrolase_1"/>
</dbReference>
<organism evidence="2 3">
    <name type="scientific">Virgisporangium ochraceum</name>
    <dbReference type="NCBI Taxonomy" id="65505"/>
    <lineage>
        <taxon>Bacteria</taxon>
        <taxon>Bacillati</taxon>
        <taxon>Actinomycetota</taxon>
        <taxon>Actinomycetes</taxon>
        <taxon>Micromonosporales</taxon>
        <taxon>Micromonosporaceae</taxon>
        <taxon>Virgisporangium</taxon>
    </lineage>
</organism>
<dbReference type="AlphaFoldDB" id="A0A8J3ZLD1"/>
<sequence length="262" mass="28683">MTISESGRLLSGIHTSVKGMTTFVLVPGFWLGAWAWRPVTEALRAQGHDVYPVTLTGLAERAHLATPETDLDTHVTDVVNLLRYEDLADVVLVGHSYGGLVTTAAADRVPERVRALAYVDTGPLPDGTAQADFAGPEDRAGSEKVVQEYGDGWRLPPPPWATLAADVRHVEGEALAALAERSVPQPWASAVQPVRLTGAWERFPRLGILSSFTVEQTKAMAAEAPLFRHMAGDGWTYEELPTWHWPMFSRPAELADLLNKHY</sequence>
<evidence type="ECO:0000259" key="1">
    <source>
        <dbReference type="Pfam" id="PF12697"/>
    </source>
</evidence>
<dbReference type="PANTHER" id="PTHR37017:SF11">
    <property type="entry name" value="ESTERASE_LIPASE_THIOESTERASE DOMAIN-CONTAINING PROTEIN"/>
    <property type="match status" value="1"/>
</dbReference>
<dbReference type="InterPro" id="IPR052897">
    <property type="entry name" value="Sec-Metab_Biosynth_Hydrolase"/>
</dbReference>
<evidence type="ECO:0000313" key="3">
    <source>
        <dbReference type="Proteomes" id="UP000635606"/>
    </source>
</evidence>
<dbReference type="Proteomes" id="UP000635606">
    <property type="component" value="Unassembled WGS sequence"/>
</dbReference>
<dbReference type="EMBL" id="BOPH01000014">
    <property type="protein sequence ID" value="GIJ66014.1"/>
    <property type="molecule type" value="Genomic_DNA"/>
</dbReference>
<name>A0A8J3ZLD1_9ACTN</name>
<evidence type="ECO:0000313" key="2">
    <source>
        <dbReference type="EMBL" id="GIJ66014.1"/>
    </source>
</evidence>
<dbReference type="Pfam" id="PF12697">
    <property type="entry name" value="Abhydrolase_6"/>
    <property type="match status" value="1"/>
</dbReference>
<reference evidence="2" key="1">
    <citation type="submission" date="2021-01" db="EMBL/GenBank/DDBJ databases">
        <title>Whole genome shotgun sequence of Virgisporangium ochraceum NBRC 16418.</title>
        <authorList>
            <person name="Komaki H."/>
            <person name="Tamura T."/>
        </authorList>
    </citation>
    <scope>NUCLEOTIDE SEQUENCE</scope>
    <source>
        <strain evidence="2">NBRC 16418</strain>
    </source>
</reference>
<dbReference type="InterPro" id="IPR029058">
    <property type="entry name" value="AB_hydrolase_fold"/>
</dbReference>
<feature type="domain" description="AB hydrolase-1" evidence="1">
    <location>
        <begin position="23"/>
        <end position="256"/>
    </location>
</feature>
<protein>
    <submittedName>
        <fullName evidence="2">Esterase</fullName>
    </submittedName>
</protein>
<proteinExistence type="predicted"/>
<dbReference type="SUPFAM" id="SSF53474">
    <property type="entry name" value="alpha/beta-Hydrolases"/>
    <property type="match status" value="1"/>
</dbReference>
<dbReference type="GO" id="GO:0003824">
    <property type="term" value="F:catalytic activity"/>
    <property type="evidence" value="ECO:0007669"/>
    <property type="project" value="UniProtKB-ARBA"/>
</dbReference>
<dbReference type="PANTHER" id="PTHR37017">
    <property type="entry name" value="AB HYDROLASE-1 DOMAIN-CONTAINING PROTEIN-RELATED"/>
    <property type="match status" value="1"/>
</dbReference>